<evidence type="ECO:0000313" key="3">
    <source>
        <dbReference type="Proteomes" id="UP001159405"/>
    </source>
</evidence>
<organism evidence="2 3">
    <name type="scientific">Porites lobata</name>
    <dbReference type="NCBI Taxonomy" id="104759"/>
    <lineage>
        <taxon>Eukaryota</taxon>
        <taxon>Metazoa</taxon>
        <taxon>Cnidaria</taxon>
        <taxon>Anthozoa</taxon>
        <taxon>Hexacorallia</taxon>
        <taxon>Scleractinia</taxon>
        <taxon>Fungiina</taxon>
        <taxon>Poritidae</taxon>
        <taxon>Porites</taxon>
    </lineage>
</organism>
<dbReference type="InterPro" id="IPR003892">
    <property type="entry name" value="CUE"/>
</dbReference>
<protein>
    <recommendedName>
        <fullName evidence="1">CUE domain-containing protein</fullName>
    </recommendedName>
</protein>
<dbReference type="PROSITE" id="PS51140">
    <property type="entry name" value="CUE"/>
    <property type="match status" value="1"/>
</dbReference>
<comment type="caution">
    <text evidence="2">The sequence shown here is derived from an EMBL/GenBank/DDBJ whole genome shotgun (WGS) entry which is preliminary data.</text>
</comment>
<feature type="non-terminal residue" evidence="2">
    <location>
        <position position="1"/>
    </location>
</feature>
<evidence type="ECO:0000259" key="1">
    <source>
        <dbReference type="PROSITE" id="PS51140"/>
    </source>
</evidence>
<reference evidence="2 3" key="1">
    <citation type="submission" date="2022-05" db="EMBL/GenBank/DDBJ databases">
        <authorList>
            <consortium name="Genoscope - CEA"/>
            <person name="William W."/>
        </authorList>
    </citation>
    <scope>NUCLEOTIDE SEQUENCE [LARGE SCALE GENOMIC DNA]</scope>
</reference>
<name>A0ABN8MWQ1_9CNID</name>
<keyword evidence="3" id="KW-1185">Reference proteome</keyword>
<proteinExistence type="predicted"/>
<dbReference type="CDD" id="cd14279">
    <property type="entry name" value="CUE"/>
    <property type="match status" value="1"/>
</dbReference>
<evidence type="ECO:0000313" key="2">
    <source>
        <dbReference type="EMBL" id="CAH3033667.1"/>
    </source>
</evidence>
<dbReference type="Proteomes" id="UP001159405">
    <property type="component" value="Unassembled WGS sequence"/>
</dbReference>
<sequence>HPLRFGSKKSKTATPESIPKSVYLLDEPDVEDDEEYSLTESMIILKGECDLYCDADENGIRSELVNLFKTKLPFITNGDFDFVRRDRNIISSPVVKKEHVWDFKHVRHLCGAGGLYIRLNVSKDTLVEDEEDAGLSTVCSDDDENELRPSGAINSSLIDQQKVDNLASIFPRIPRDVIESAVMTCGSLNSAVNVLLQYNTVGNDPVAIIDDDHTPEISSGQETLPHMLQRLRSKMQPRGTREKIKVDQDDLVMDVYSFYKSPDFDPTIPVFVLLKGQPAIDSGGVLRQVFI</sequence>
<gene>
    <name evidence="2" type="ORF">PLOB_00016000</name>
</gene>
<accession>A0ABN8MWQ1</accession>
<dbReference type="Pfam" id="PF02845">
    <property type="entry name" value="CUE"/>
    <property type="match status" value="1"/>
</dbReference>
<feature type="domain" description="CUE" evidence="1">
    <location>
        <begin position="158"/>
        <end position="200"/>
    </location>
</feature>
<dbReference type="EMBL" id="CALNXK010000002">
    <property type="protein sequence ID" value="CAH3033667.1"/>
    <property type="molecule type" value="Genomic_DNA"/>
</dbReference>